<reference evidence="12 13" key="1">
    <citation type="submission" date="2017-03" db="EMBL/GenBank/DDBJ databases">
        <authorList>
            <person name="Afonso C.L."/>
            <person name="Miller P.J."/>
            <person name="Scott M.A."/>
            <person name="Spackman E."/>
            <person name="Goraichik I."/>
            <person name="Dimitrov K.M."/>
            <person name="Suarez D.L."/>
            <person name="Swayne D.E."/>
        </authorList>
    </citation>
    <scope>NUCLEOTIDE SEQUENCE [LARGE SCALE GENOMIC DNA]</scope>
    <source>
        <strain evidence="12 13">CECT 8620</strain>
    </source>
</reference>
<sequence length="288" mass="31005">MPIPSPWSQPAPQIEQPQGYHFDIVRRAITLICDADRPLSLAQLAQQVGLSPAHFQRVFSDWAGISPKRLQQFLALDHAKHLLATAHSTLDTSLQSGLSGSGRLHDLFITWEGLSPGEYARAARGTTLRHALVQTPLGPMQAIASDKGLCGLAFAADTPQAALTDLMQRWPKADFTPNIEAVAPLVARAFAGQGRLHIRGAPFQIKVWEALLHIPEGAVATYADIARAIDHPNAHRAVGTAVGRNPIAYLIPCHRVLRAGGALGGYHWGLPTKRTLLALEAAKSAPKT</sequence>
<dbReference type="Pfam" id="PF12833">
    <property type="entry name" value="HTH_18"/>
    <property type="match status" value="1"/>
</dbReference>
<dbReference type="SUPFAM" id="SSF53155">
    <property type="entry name" value="Methylated DNA-protein cysteine methyltransferase domain"/>
    <property type="match status" value="1"/>
</dbReference>
<dbReference type="PANTHER" id="PTHR10815:SF13">
    <property type="entry name" value="METHYLATED-DNA--PROTEIN-CYSTEINE METHYLTRANSFERASE"/>
    <property type="match status" value="1"/>
</dbReference>
<comment type="catalytic activity">
    <reaction evidence="1">
        <text>a 4-O-methyl-thymidine in DNA + L-cysteinyl-[protein] = a thymidine in DNA + S-methyl-L-cysteinyl-[protein]</text>
        <dbReference type="Rhea" id="RHEA:53428"/>
        <dbReference type="Rhea" id="RHEA-COMP:10131"/>
        <dbReference type="Rhea" id="RHEA-COMP:10132"/>
        <dbReference type="Rhea" id="RHEA-COMP:13555"/>
        <dbReference type="Rhea" id="RHEA-COMP:13556"/>
        <dbReference type="ChEBI" id="CHEBI:29950"/>
        <dbReference type="ChEBI" id="CHEBI:82612"/>
        <dbReference type="ChEBI" id="CHEBI:137386"/>
        <dbReference type="ChEBI" id="CHEBI:137387"/>
        <dbReference type="EC" id="2.1.1.63"/>
    </reaction>
</comment>
<keyword evidence="7" id="KW-0805">Transcription regulation</keyword>
<evidence type="ECO:0000256" key="9">
    <source>
        <dbReference type="ARBA" id="ARBA00023204"/>
    </source>
</evidence>
<comment type="catalytic activity">
    <reaction evidence="10">
        <text>a 6-O-methyl-2'-deoxyguanosine in DNA + L-cysteinyl-[protein] = S-methyl-L-cysteinyl-[protein] + a 2'-deoxyguanosine in DNA</text>
        <dbReference type="Rhea" id="RHEA:24000"/>
        <dbReference type="Rhea" id="RHEA-COMP:10131"/>
        <dbReference type="Rhea" id="RHEA-COMP:10132"/>
        <dbReference type="Rhea" id="RHEA-COMP:11367"/>
        <dbReference type="Rhea" id="RHEA-COMP:11368"/>
        <dbReference type="ChEBI" id="CHEBI:29950"/>
        <dbReference type="ChEBI" id="CHEBI:82612"/>
        <dbReference type="ChEBI" id="CHEBI:85445"/>
        <dbReference type="ChEBI" id="CHEBI:85448"/>
        <dbReference type="EC" id="2.1.1.63"/>
    </reaction>
</comment>
<dbReference type="PANTHER" id="PTHR10815">
    <property type="entry name" value="METHYLATED-DNA--PROTEIN-CYSTEINE METHYLTRANSFERASE"/>
    <property type="match status" value="1"/>
</dbReference>
<evidence type="ECO:0000259" key="11">
    <source>
        <dbReference type="PROSITE" id="PS01124"/>
    </source>
</evidence>
<evidence type="ECO:0000256" key="5">
    <source>
        <dbReference type="ARBA" id="ARBA00022679"/>
    </source>
</evidence>
<comment type="similarity">
    <text evidence="2">Belongs to the MGMT family.</text>
</comment>
<dbReference type="OrthoDB" id="9802228at2"/>
<dbReference type="GO" id="GO:0003908">
    <property type="term" value="F:methylated-DNA-[protein]-cysteine S-methyltransferase activity"/>
    <property type="evidence" value="ECO:0007669"/>
    <property type="project" value="UniProtKB-EC"/>
</dbReference>
<evidence type="ECO:0000256" key="3">
    <source>
        <dbReference type="ARBA" id="ARBA00011918"/>
    </source>
</evidence>
<dbReference type="NCBIfam" id="TIGR00589">
    <property type="entry name" value="ogt"/>
    <property type="match status" value="1"/>
</dbReference>
<keyword evidence="8" id="KW-0804">Transcription</keyword>
<dbReference type="Pfam" id="PF01035">
    <property type="entry name" value="DNA_binding_1"/>
    <property type="match status" value="1"/>
</dbReference>
<dbReference type="Proteomes" id="UP000193862">
    <property type="component" value="Unassembled WGS sequence"/>
</dbReference>
<evidence type="ECO:0000256" key="2">
    <source>
        <dbReference type="ARBA" id="ARBA00008711"/>
    </source>
</evidence>
<dbReference type="SUPFAM" id="SSF46689">
    <property type="entry name" value="Homeodomain-like"/>
    <property type="match status" value="1"/>
</dbReference>
<keyword evidence="6" id="KW-0227">DNA damage</keyword>
<dbReference type="SUPFAM" id="SSF46767">
    <property type="entry name" value="Methylated DNA-protein cysteine methyltransferase, C-terminal domain"/>
    <property type="match status" value="1"/>
</dbReference>
<protein>
    <recommendedName>
        <fullName evidence="3">methylated-DNA--[protein]-cysteine S-methyltransferase</fullName>
        <ecNumber evidence="3">2.1.1.63</ecNumber>
    </recommendedName>
</protein>
<dbReference type="Gene3D" id="3.30.160.70">
    <property type="entry name" value="Methylated DNA-protein cysteine methyltransferase domain"/>
    <property type="match status" value="1"/>
</dbReference>
<organism evidence="12 13">
    <name type="scientific">Aquimixticola soesokkakensis</name>
    <dbReference type="NCBI Taxonomy" id="1519096"/>
    <lineage>
        <taxon>Bacteria</taxon>
        <taxon>Pseudomonadati</taxon>
        <taxon>Pseudomonadota</taxon>
        <taxon>Alphaproteobacteria</taxon>
        <taxon>Rhodobacterales</taxon>
        <taxon>Paracoccaceae</taxon>
        <taxon>Aquimixticola</taxon>
    </lineage>
</organism>
<keyword evidence="13" id="KW-1185">Reference proteome</keyword>
<dbReference type="PROSITE" id="PS01124">
    <property type="entry name" value="HTH_ARAC_FAMILY_2"/>
    <property type="match status" value="1"/>
</dbReference>
<dbReference type="InterPro" id="IPR036217">
    <property type="entry name" value="MethylDNA_cys_MeTrfase_DNAb"/>
</dbReference>
<proteinExistence type="inferred from homology"/>
<dbReference type="Gene3D" id="1.10.10.10">
    <property type="entry name" value="Winged helix-like DNA-binding domain superfamily/Winged helix DNA-binding domain"/>
    <property type="match status" value="1"/>
</dbReference>
<evidence type="ECO:0000256" key="10">
    <source>
        <dbReference type="ARBA" id="ARBA00049348"/>
    </source>
</evidence>
<dbReference type="GO" id="GO:0003700">
    <property type="term" value="F:DNA-binding transcription factor activity"/>
    <property type="evidence" value="ECO:0007669"/>
    <property type="project" value="InterPro"/>
</dbReference>
<dbReference type="InterPro" id="IPR036631">
    <property type="entry name" value="MGMT_N_sf"/>
</dbReference>
<dbReference type="FunFam" id="1.10.10.10:FF:000214">
    <property type="entry name" value="Methylated-DNA--protein-cysteine methyltransferase"/>
    <property type="match status" value="1"/>
</dbReference>
<dbReference type="GO" id="GO:0043565">
    <property type="term" value="F:sequence-specific DNA binding"/>
    <property type="evidence" value="ECO:0007669"/>
    <property type="project" value="InterPro"/>
</dbReference>
<evidence type="ECO:0000313" key="13">
    <source>
        <dbReference type="Proteomes" id="UP000193862"/>
    </source>
</evidence>
<evidence type="ECO:0000256" key="8">
    <source>
        <dbReference type="ARBA" id="ARBA00023163"/>
    </source>
</evidence>
<name>A0A1Y5SZ26_9RHOB</name>
<evidence type="ECO:0000256" key="1">
    <source>
        <dbReference type="ARBA" id="ARBA00001286"/>
    </source>
</evidence>
<keyword evidence="9" id="KW-0234">DNA repair</keyword>
<dbReference type="InterPro" id="IPR001497">
    <property type="entry name" value="MethylDNA_cys_MeTrfase_AS"/>
</dbReference>
<evidence type="ECO:0000313" key="12">
    <source>
        <dbReference type="EMBL" id="SLN52249.1"/>
    </source>
</evidence>
<evidence type="ECO:0000256" key="7">
    <source>
        <dbReference type="ARBA" id="ARBA00023015"/>
    </source>
</evidence>
<keyword evidence="4" id="KW-0489">Methyltransferase</keyword>
<dbReference type="PROSITE" id="PS00374">
    <property type="entry name" value="MGMT"/>
    <property type="match status" value="1"/>
</dbReference>
<dbReference type="GO" id="GO:0006281">
    <property type="term" value="P:DNA repair"/>
    <property type="evidence" value="ECO:0007669"/>
    <property type="project" value="UniProtKB-KW"/>
</dbReference>
<dbReference type="RefSeq" id="WP_085837001.1">
    <property type="nucleotide sequence ID" value="NZ_FWFS01000008.1"/>
</dbReference>
<gene>
    <name evidence="12" type="primary">ada</name>
    <name evidence="12" type="ORF">AQS8620_02279</name>
</gene>
<feature type="domain" description="HTH araC/xylS-type" evidence="11">
    <location>
        <begin position="34"/>
        <end position="122"/>
    </location>
</feature>
<dbReference type="SMART" id="SM00342">
    <property type="entry name" value="HTH_ARAC"/>
    <property type="match status" value="1"/>
</dbReference>
<dbReference type="CDD" id="cd06445">
    <property type="entry name" value="ATase"/>
    <property type="match status" value="1"/>
</dbReference>
<dbReference type="AlphaFoldDB" id="A0A1Y5SZ26"/>
<accession>A0A1Y5SZ26</accession>
<dbReference type="InterPro" id="IPR018060">
    <property type="entry name" value="HTH_AraC"/>
</dbReference>
<dbReference type="InterPro" id="IPR009057">
    <property type="entry name" value="Homeodomain-like_sf"/>
</dbReference>
<dbReference type="InterPro" id="IPR014048">
    <property type="entry name" value="MethylDNA_cys_MeTrfase_DNA-bd"/>
</dbReference>
<dbReference type="Gene3D" id="1.10.10.60">
    <property type="entry name" value="Homeodomain-like"/>
    <property type="match status" value="1"/>
</dbReference>
<dbReference type="GO" id="GO:0032259">
    <property type="term" value="P:methylation"/>
    <property type="evidence" value="ECO:0007669"/>
    <property type="project" value="UniProtKB-KW"/>
</dbReference>
<evidence type="ECO:0000256" key="6">
    <source>
        <dbReference type="ARBA" id="ARBA00022763"/>
    </source>
</evidence>
<dbReference type="InterPro" id="IPR036388">
    <property type="entry name" value="WH-like_DNA-bd_sf"/>
</dbReference>
<dbReference type="EC" id="2.1.1.63" evidence="3"/>
<keyword evidence="5" id="KW-0808">Transferase</keyword>
<dbReference type="EMBL" id="FWFS01000008">
    <property type="protein sequence ID" value="SLN52249.1"/>
    <property type="molecule type" value="Genomic_DNA"/>
</dbReference>
<evidence type="ECO:0000256" key="4">
    <source>
        <dbReference type="ARBA" id="ARBA00022603"/>
    </source>
</evidence>